<protein>
    <submittedName>
        <fullName evidence="1">Uncharacterized protein</fullName>
    </submittedName>
</protein>
<dbReference type="Proteomes" id="UP000823775">
    <property type="component" value="Unassembled WGS sequence"/>
</dbReference>
<gene>
    <name evidence="1" type="ORF">HAX54_039415</name>
</gene>
<keyword evidence="2" id="KW-1185">Reference proteome</keyword>
<evidence type="ECO:0000313" key="2">
    <source>
        <dbReference type="Proteomes" id="UP000823775"/>
    </source>
</evidence>
<feature type="non-terminal residue" evidence="1">
    <location>
        <position position="1"/>
    </location>
</feature>
<feature type="non-terminal residue" evidence="1">
    <location>
        <position position="101"/>
    </location>
</feature>
<evidence type="ECO:0000313" key="1">
    <source>
        <dbReference type="EMBL" id="MCE5167145.1"/>
    </source>
</evidence>
<comment type="caution">
    <text evidence="1">The sequence shown here is derived from an EMBL/GenBank/DDBJ whole genome shotgun (WGS) entry which is preliminary data.</text>
</comment>
<name>A0ABS8Y9C6_DATST</name>
<dbReference type="InterPro" id="IPR014722">
    <property type="entry name" value="Rib_uL2_dom2"/>
</dbReference>
<reference evidence="1 2" key="1">
    <citation type="journal article" date="2021" name="BMC Genomics">
        <title>Datura genome reveals duplications of psychoactive alkaloid biosynthetic genes and high mutation rate following tissue culture.</title>
        <authorList>
            <person name="Rajewski A."/>
            <person name="Carter-House D."/>
            <person name="Stajich J."/>
            <person name="Litt A."/>
        </authorList>
    </citation>
    <scope>NUCLEOTIDE SEQUENCE [LARGE SCALE GENOMIC DNA]</scope>
    <source>
        <strain evidence="1">AR-01</strain>
    </source>
</reference>
<sequence length="101" mass="11865">SEKPQHQSPPPAKSAIQDQEYLFHSVCWVLMSAPFCPRSKCSVRSMLLRKDDEVQVVRGTYKALHVRSEFLTNFERFSSNQRNFRTRDERIERYAAMEIIG</sequence>
<accession>A0ABS8Y9C6</accession>
<organism evidence="1 2">
    <name type="scientific">Datura stramonium</name>
    <name type="common">Jimsonweed</name>
    <name type="synonym">Common thornapple</name>
    <dbReference type="NCBI Taxonomy" id="4076"/>
    <lineage>
        <taxon>Eukaryota</taxon>
        <taxon>Viridiplantae</taxon>
        <taxon>Streptophyta</taxon>
        <taxon>Embryophyta</taxon>
        <taxon>Tracheophyta</taxon>
        <taxon>Spermatophyta</taxon>
        <taxon>Magnoliopsida</taxon>
        <taxon>eudicotyledons</taxon>
        <taxon>Gunneridae</taxon>
        <taxon>Pentapetalae</taxon>
        <taxon>asterids</taxon>
        <taxon>lamiids</taxon>
        <taxon>Solanales</taxon>
        <taxon>Solanaceae</taxon>
        <taxon>Solanoideae</taxon>
        <taxon>Datureae</taxon>
        <taxon>Datura</taxon>
    </lineage>
</organism>
<dbReference type="EMBL" id="JACEIK010054652">
    <property type="protein sequence ID" value="MCE5167145.1"/>
    <property type="molecule type" value="Genomic_DNA"/>
</dbReference>
<dbReference type="Gene3D" id="2.30.30.30">
    <property type="match status" value="1"/>
</dbReference>
<proteinExistence type="predicted"/>